<name>A0ABP8D9B9_9ACTN</name>
<evidence type="ECO:0000313" key="3">
    <source>
        <dbReference type="Proteomes" id="UP001500620"/>
    </source>
</evidence>
<feature type="transmembrane region" description="Helical" evidence="1">
    <location>
        <begin position="87"/>
        <end position="106"/>
    </location>
</feature>
<proteinExistence type="predicted"/>
<keyword evidence="1" id="KW-1133">Transmembrane helix</keyword>
<organism evidence="2 3">
    <name type="scientific">Dactylosporangium darangshiense</name>
    <dbReference type="NCBI Taxonomy" id="579108"/>
    <lineage>
        <taxon>Bacteria</taxon>
        <taxon>Bacillati</taxon>
        <taxon>Actinomycetota</taxon>
        <taxon>Actinomycetes</taxon>
        <taxon>Micromonosporales</taxon>
        <taxon>Micromonosporaceae</taxon>
        <taxon>Dactylosporangium</taxon>
    </lineage>
</organism>
<evidence type="ECO:0008006" key="4">
    <source>
        <dbReference type="Google" id="ProtNLM"/>
    </source>
</evidence>
<dbReference type="EMBL" id="BAABAT010000009">
    <property type="protein sequence ID" value="GAA4250397.1"/>
    <property type="molecule type" value="Genomic_DNA"/>
</dbReference>
<sequence>MPGDRDNAIWSGSVRASWTLGLFGAATALVGLLPWSELVRIVSTTAAVRLVLLGLATACLVAAFRLRPVYRFSPLTPPGVRMMRTVSAWWMVVAASAVLLAMWATTNWLLRDARSAADPASARIEAVRTGLTGAGGVGAAAALMLAFRRQRHQEAAAVGIEHDAAEKRVTELYVKSAEQLGSDKAAVRMAGLLALERLAQGNPEHRQTIVDLLCAYLRMPLADAAGSEDDNERHVRRAAQGVICRHLRMSGPPDSLWLDVDVDLTGAALFDWNLHGCRLRDATFINVTFVGEAYFGSATFEGFAVFGGAQFQADAWFRGCDFEADAWFVDTRFGAAAHFTEASFRARVSFAKASFSAEVSFDDATFSDEPDMAGAVAQLETTTVLPPGWQLKPNDQGSAGFVKTVTGDESS</sequence>
<feature type="transmembrane region" description="Helical" evidence="1">
    <location>
        <begin position="126"/>
        <end position="147"/>
    </location>
</feature>
<dbReference type="SUPFAM" id="SSF141571">
    <property type="entry name" value="Pentapeptide repeat-like"/>
    <property type="match status" value="1"/>
</dbReference>
<keyword evidence="1" id="KW-0812">Transmembrane</keyword>
<gene>
    <name evidence="2" type="ORF">GCM10022255_038760</name>
</gene>
<evidence type="ECO:0000313" key="2">
    <source>
        <dbReference type="EMBL" id="GAA4250397.1"/>
    </source>
</evidence>
<reference evidence="3" key="1">
    <citation type="journal article" date="2019" name="Int. J. Syst. Evol. Microbiol.">
        <title>The Global Catalogue of Microorganisms (GCM) 10K type strain sequencing project: providing services to taxonomists for standard genome sequencing and annotation.</title>
        <authorList>
            <consortium name="The Broad Institute Genomics Platform"/>
            <consortium name="The Broad Institute Genome Sequencing Center for Infectious Disease"/>
            <person name="Wu L."/>
            <person name="Ma J."/>
        </authorList>
    </citation>
    <scope>NUCLEOTIDE SEQUENCE [LARGE SCALE GENOMIC DNA]</scope>
    <source>
        <strain evidence="3">JCM 17441</strain>
    </source>
</reference>
<dbReference type="Pfam" id="PF13576">
    <property type="entry name" value="Pentapeptide_3"/>
    <property type="match status" value="1"/>
</dbReference>
<keyword evidence="1" id="KW-0472">Membrane</keyword>
<keyword evidence="3" id="KW-1185">Reference proteome</keyword>
<protein>
    <recommendedName>
        <fullName evidence="4">Pentapeptide repeat-containing protein</fullName>
    </recommendedName>
</protein>
<evidence type="ECO:0000256" key="1">
    <source>
        <dbReference type="SAM" id="Phobius"/>
    </source>
</evidence>
<dbReference type="InterPro" id="IPR001646">
    <property type="entry name" value="5peptide_repeat"/>
</dbReference>
<dbReference type="Gene3D" id="2.160.20.80">
    <property type="entry name" value="E3 ubiquitin-protein ligase SopA"/>
    <property type="match status" value="1"/>
</dbReference>
<comment type="caution">
    <text evidence="2">The sequence shown here is derived from an EMBL/GenBank/DDBJ whole genome shotgun (WGS) entry which is preliminary data.</text>
</comment>
<feature type="transmembrane region" description="Helical" evidence="1">
    <location>
        <begin position="47"/>
        <end position="66"/>
    </location>
</feature>
<feature type="transmembrane region" description="Helical" evidence="1">
    <location>
        <begin position="12"/>
        <end position="35"/>
    </location>
</feature>
<dbReference type="Proteomes" id="UP001500620">
    <property type="component" value="Unassembled WGS sequence"/>
</dbReference>
<accession>A0ABP8D9B9</accession>